<feature type="domain" description="Transposase Tc1-like" evidence="1">
    <location>
        <begin position="6"/>
        <end position="66"/>
    </location>
</feature>
<evidence type="ECO:0000259" key="1">
    <source>
        <dbReference type="Pfam" id="PF01498"/>
    </source>
</evidence>
<dbReference type="InterPro" id="IPR036397">
    <property type="entry name" value="RNaseH_sf"/>
</dbReference>
<accession>A0A0A1WE64</accession>
<dbReference type="AlphaFoldDB" id="A0A0A1WE64"/>
<gene>
    <name evidence="2" type="primary">tc1a_3</name>
    <name evidence="2" type="ORF">g.56372</name>
</gene>
<reference evidence="2" key="1">
    <citation type="submission" date="2014-11" db="EMBL/GenBank/DDBJ databases">
        <authorList>
            <person name="Geib S."/>
        </authorList>
    </citation>
    <scope>NUCLEOTIDE SEQUENCE</scope>
</reference>
<dbReference type="InterPro" id="IPR002492">
    <property type="entry name" value="Transposase_Tc1-like"/>
</dbReference>
<evidence type="ECO:0000313" key="2">
    <source>
        <dbReference type="EMBL" id="JAC96707.1"/>
    </source>
</evidence>
<protein>
    <submittedName>
        <fullName evidence="2">Transposable element Tc1 transposase</fullName>
    </submittedName>
</protein>
<dbReference type="Gene3D" id="3.30.420.10">
    <property type="entry name" value="Ribonuclease H-like superfamily/Ribonuclease H"/>
    <property type="match status" value="1"/>
</dbReference>
<dbReference type="Pfam" id="PF01498">
    <property type="entry name" value="HTH_Tnp_Tc3_2"/>
    <property type="match status" value="1"/>
</dbReference>
<dbReference type="GO" id="GO:0015074">
    <property type="term" value="P:DNA integration"/>
    <property type="evidence" value="ECO:0007669"/>
    <property type="project" value="InterPro"/>
</dbReference>
<sequence>MMAEMRKKKTITPKNTLVAKNKHVSKWTARRALHNIGYISAVKKNKPALSKKDQKARMKFARERKNWTINDWQRVIWSDESKFNLFCSKNTTLKFFCCFTTLCSAFAAV</sequence>
<dbReference type="EMBL" id="GBXI01017584">
    <property type="protein sequence ID" value="JAC96707.1"/>
    <property type="molecule type" value="Transcribed_RNA"/>
</dbReference>
<dbReference type="GO" id="GO:0006313">
    <property type="term" value="P:DNA transposition"/>
    <property type="evidence" value="ECO:0007669"/>
    <property type="project" value="InterPro"/>
</dbReference>
<proteinExistence type="predicted"/>
<organism evidence="2">
    <name type="scientific">Zeugodacus cucurbitae</name>
    <name type="common">Melon fruit fly</name>
    <name type="synonym">Bactrocera cucurbitae</name>
    <dbReference type="NCBI Taxonomy" id="28588"/>
    <lineage>
        <taxon>Eukaryota</taxon>
        <taxon>Metazoa</taxon>
        <taxon>Ecdysozoa</taxon>
        <taxon>Arthropoda</taxon>
        <taxon>Hexapoda</taxon>
        <taxon>Insecta</taxon>
        <taxon>Pterygota</taxon>
        <taxon>Neoptera</taxon>
        <taxon>Endopterygota</taxon>
        <taxon>Diptera</taxon>
        <taxon>Brachycera</taxon>
        <taxon>Muscomorpha</taxon>
        <taxon>Tephritoidea</taxon>
        <taxon>Tephritidae</taxon>
        <taxon>Zeugodacus</taxon>
        <taxon>Zeugodacus</taxon>
    </lineage>
</organism>
<dbReference type="GO" id="GO:0003677">
    <property type="term" value="F:DNA binding"/>
    <property type="evidence" value="ECO:0007669"/>
    <property type="project" value="InterPro"/>
</dbReference>
<reference evidence="2" key="2">
    <citation type="journal article" date="2015" name="Gigascience">
        <title>Reconstructing a comprehensive transcriptome assembly of a white-pupal translocated strain of the pest fruit fly Bactrocera cucurbitae.</title>
        <authorList>
            <person name="Sim S.B."/>
            <person name="Calla B."/>
            <person name="Hall B."/>
            <person name="DeRego T."/>
            <person name="Geib S.M."/>
        </authorList>
    </citation>
    <scope>NUCLEOTIDE SEQUENCE</scope>
</reference>
<name>A0A0A1WE64_ZEUCU</name>